<comment type="caution">
    <text evidence="1">The sequence shown here is derived from an EMBL/GenBank/DDBJ whole genome shotgun (WGS) entry which is preliminary data.</text>
</comment>
<organism evidence="1 2">
    <name type="scientific">Didymella pomorum</name>
    <dbReference type="NCBI Taxonomy" id="749634"/>
    <lineage>
        <taxon>Eukaryota</taxon>
        <taxon>Fungi</taxon>
        <taxon>Dikarya</taxon>
        <taxon>Ascomycota</taxon>
        <taxon>Pezizomycotina</taxon>
        <taxon>Dothideomycetes</taxon>
        <taxon>Pleosporomycetidae</taxon>
        <taxon>Pleosporales</taxon>
        <taxon>Pleosporineae</taxon>
        <taxon>Didymellaceae</taxon>
        <taxon>Didymella</taxon>
    </lineage>
</organism>
<sequence length="126" mass="14123">MEHFFNVQGSGDEVVEQEQVNRPHNETGFLTNAVYVDERDATSGSDPDRSLNTIGDPAINSAHLEANHGIALAYDEQSTIITDIRMRFLERILKADPSSKEQSIKPTLQMYNFLSAREPALTPCMR</sequence>
<evidence type="ECO:0000313" key="2">
    <source>
        <dbReference type="Proteomes" id="UP001140510"/>
    </source>
</evidence>
<dbReference type="Proteomes" id="UP001140510">
    <property type="component" value="Unassembled WGS sequence"/>
</dbReference>
<dbReference type="EMBL" id="JAPEVA010000037">
    <property type="protein sequence ID" value="KAJ4405103.1"/>
    <property type="molecule type" value="Genomic_DNA"/>
</dbReference>
<protein>
    <submittedName>
        <fullName evidence="1">Uncharacterized protein</fullName>
    </submittedName>
</protein>
<dbReference type="AlphaFoldDB" id="A0A9W9D7D8"/>
<reference evidence="1" key="1">
    <citation type="submission" date="2022-10" db="EMBL/GenBank/DDBJ databases">
        <title>Tapping the CABI collections for fungal endophytes: first genome assemblies for Collariella, Neodidymelliopsis, Ascochyta clinopodiicola, Didymella pomorum, Didymosphaeria variabile, Neocosmospora piperis and Neocucurbitaria cava.</title>
        <authorList>
            <person name="Hill R."/>
        </authorList>
    </citation>
    <scope>NUCLEOTIDE SEQUENCE</scope>
    <source>
        <strain evidence="1">IMI 355091</strain>
    </source>
</reference>
<proteinExistence type="predicted"/>
<name>A0A9W9D7D8_9PLEO</name>
<gene>
    <name evidence="1" type="ORF">N0V91_005465</name>
</gene>
<keyword evidence="2" id="KW-1185">Reference proteome</keyword>
<evidence type="ECO:0000313" key="1">
    <source>
        <dbReference type="EMBL" id="KAJ4405103.1"/>
    </source>
</evidence>
<accession>A0A9W9D7D8</accession>